<dbReference type="InterPro" id="IPR001296">
    <property type="entry name" value="Glyco_trans_1"/>
</dbReference>
<sequence length="372" mass="42130">MIYVNARFLTQDLTGVQRFAQEICLALSKIRHDIVFVSPPNIIHHDIASQLNVQVVGKKSGHFWEQVELPAFLKKNKSPLLINLCNTAPIFYRNKIITHHDVIYKRYPQSYSAKFRFVYNNFVPLMLRHSKALITVSEFSKKEISQAFDYPLNNIYVIYNAVSEQFKPIASASNTERPYLLAVSSPNYHKNFHGLIAAFSQMANGQDVTLKIIGAANKNFADVGFSTEGTARNDNIQFLGRVSDQQLVELYSHARAFVFPSLYEGFGIPPLEAQACGCAVVASNRASMPEVLSKSALYFDPENILEMKQALERIMQDEALRQILIAEGFTNVKRFDWMCSAAALSEGNDSNLLIVFYVQIMPDDLVMQLHRF</sequence>
<reference evidence="4 5" key="1">
    <citation type="submission" date="2018-06" db="EMBL/GenBank/DDBJ databases">
        <authorList>
            <consortium name="Pathogen Informatics"/>
            <person name="Doyle S."/>
        </authorList>
    </citation>
    <scope>NUCLEOTIDE SEQUENCE [LARGE SCALE GENOMIC DNA]</scope>
    <source>
        <strain evidence="4 5">NCTC9645</strain>
    </source>
</reference>
<protein>
    <submittedName>
        <fullName evidence="4">Partial mannosyltransferase B</fullName>
        <ecNumber evidence="4">2.4.1.11</ecNumber>
    </submittedName>
</protein>
<evidence type="ECO:0000313" key="4">
    <source>
        <dbReference type="EMBL" id="SQC85735.1"/>
    </source>
</evidence>
<dbReference type="Gene3D" id="3.40.50.2000">
    <property type="entry name" value="Glycogen Phosphorylase B"/>
    <property type="match status" value="2"/>
</dbReference>
<dbReference type="PANTHER" id="PTHR46401">
    <property type="entry name" value="GLYCOSYLTRANSFERASE WBBK-RELATED"/>
    <property type="match status" value="1"/>
</dbReference>
<dbReference type="InterPro" id="IPR028098">
    <property type="entry name" value="Glyco_trans_4-like_N"/>
</dbReference>
<gene>
    <name evidence="4" type="ORF">NCTC9645_03795</name>
</gene>
<dbReference type="Proteomes" id="UP000250675">
    <property type="component" value="Unassembled WGS sequence"/>
</dbReference>
<dbReference type="EMBL" id="UASO01000005">
    <property type="protein sequence ID" value="SQC85735.1"/>
    <property type="molecule type" value="Genomic_DNA"/>
</dbReference>
<dbReference type="SUPFAM" id="SSF53756">
    <property type="entry name" value="UDP-Glycosyltransferase/glycogen phosphorylase"/>
    <property type="match status" value="1"/>
</dbReference>
<dbReference type="Pfam" id="PF13439">
    <property type="entry name" value="Glyco_transf_4"/>
    <property type="match status" value="1"/>
</dbReference>
<dbReference type="Pfam" id="PF00534">
    <property type="entry name" value="Glycos_transf_1"/>
    <property type="match status" value="1"/>
</dbReference>
<evidence type="ECO:0000259" key="2">
    <source>
        <dbReference type="Pfam" id="PF00534"/>
    </source>
</evidence>
<dbReference type="PANTHER" id="PTHR46401:SF2">
    <property type="entry name" value="GLYCOSYLTRANSFERASE WBBK-RELATED"/>
    <property type="match status" value="1"/>
</dbReference>
<dbReference type="GO" id="GO:0004373">
    <property type="term" value="F:alpha-1,4-glucan glucosyltransferase (UDP-glucose donor) activity"/>
    <property type="evidence" value="ECO:0007669"/>
    <property type="project" value="UniProtKB-EC"/>
</dbReference>
<name>A0A2X3ISP0_KLEPN</name>
<feature type="domain" description="Glycosyl transferase family 1" evidence="2">
    <location>
        <begin position="169"/>
        <end position="327"/>
    </location>
</feature>
<evidence type="ECO:0000313" key="5">
    <source>
        <dbReference type="Proteomes" id="UP000250675"/>
    </source>
</evidence>
<keyword evidence="1 4" id="KW-0808">Transferase</keyword>
<keyword evidence="4" id="KW-0328">Glycosyltransferase</keyword>
<organism evidence="4 5">
    <name type="scientific">Klebsiella pneumoniae</name>
    <dbReference type="NCBI Taxonomy" id="573"/>
    <lineage>
        <taxon>Bacteria</taxon>
        <taxon>Pseudomonadati</taxon>
        <taxon>Pseudomonadota</taxon>
        <taxon>Gammaproteobacteria</taxon>
        <taxon>Enterobacterales</taxon>
        <taxon>Enterobacteriaceae</taxon>
        <taxon>Klebsiella/Raoultella group</taxon>
        <taxon>Klebsiella</taxon>
        <taxon>Klebsiella pneumoniae complex</taxon>
    </lineage>
</organism>
<accession>A0A2X3ISP0</accession>
<proteinExistence type="predicted"/>
<evidence type="ECO:0000256" key="1">
    <source>
        <dbReference type="ARBA" id="ARBA00022679"/>
    </source>
</evidence>
<dbReference type="GO" id="GO:0009103">
    <property type="term" value="P:lipopolysaccharide biosynthetic process"/>
    <property type="evidence" value="ECO:0007669"/>
    <property type="project" value="TreeGrafter"/>
</dbReference>
<dbReference type="CDD" id="cd03809">
    <property type="entry name" value="GT4_MtfB-like"/>
    <property type="match status" value="1"/>
</dbReference>
<dbReference type="EC" id="2.4.1.11" evidence="4"/>
<dbReference type="AlphaFoldDB" id="A0A2X3ISP0"/>
<evidence type="ECO:0000259" key="3">
    <source>
        <dbReference type="Pfam" id="PF13439"/>
    </source>
</evidence>
<feature type="domain" description="Glycosyltransferase subfamily 4-like N-terminal" evidence="3">
    <location>
        <begin position="15"/>
        <end position="163"/>
    </location>
</feature>